<dbReference type="InterPro" id="IPR013784">
    <property type="entry name" value="Carb-bd-like_fold"/>
</dbReference>
<dbReference type="GO" id="GO:0030246">
    <property type="term" value="F:carbohydrate binding"/>
    <property type="evidence" value="ECO:0007669"/>
    <property type="project" value="InterPro"/>
</dbReference>
<dbReference type="SUPFAM" id="SSF49452">
    <property type="entry name" value="Starch-binding domain-like"/>
    <property type="match status" value="2"/>
</dbReference>
<dbReference type="AlphaFoldDB" id="A0A540WXX6"/>
<comment type="caution">
    <text evidence="3">The sequence shown here is derived from an EMBL/GenBank/DDBJ whole genome shotgun (WGS) entry which is preliminary data.</text>
</comment>
<evidence type="ECO:0000256" key="1">
    <source>
        <dbReference type="ARBA" id="ARBA00022729"/>
    </source>
</evidence>
<sequence length="1114" mass="119529">MRRPAVVALMLGVIGLSSVIAVVTFRAPDDGDATPTVSRPSSRELPGPSEPTPPPRGSLSLRGRVLTEDGAPAQGVEVSASRALPGESLSGLPCGKDVETPLSSSACEDPRALHDLRGLIDEGRGTAPLLTRATTAQDGTFVLEGLPEGSVALWAVGPQGSALELDVETHAQDVELVLQPSAVFSSRVVDEAVRPVVDASVTLFHAEHSRYFETRTDAEGRFRIGPLPEGDYALVVSSPGFLTAHQTNLVPEELSAEDLVLHRPRRILGQVLLDERPVPGVQVRAHDSDYEPESDAEDPLTSITDADGRFILEDMAPGSYVLRARRGDQQGETETTLAEEQADVEVTLHLGTVVKVVGQVRDEAGQPIPDALVTLNTHGDVSTSTDVTTEADGRFVFNSATLGHNDFTVSAVGHQFLSVSDVVVTATPAPLDFTLKRAFVMEGLVTDTEGNPLTEAEVIAMPSRHDSKLRRDGTPASFEAGDVDDPFNNAESVYTSTDENGRFVHNLAEPGLHRLKAQALGFLDTEWQQAPVPSQDVRLVMKRGASVEGTVETTDGAPLPAIQVSLVEDGKDSAATTEAVTDARGAFSLRGMAPGRYSLRAIRNRGGPPRASLSVVLVGAETKTVTLRLEPGLSLSGLVVDEAGKPMPGAEIHAYVPSEDGARPRFFHHGRSPFHGASSAITDEQGRFTLEHLSPTPCRLSVRKEGYQLIAEPLQGDESARSRTPQVIAAAGSTNVKLVLRYQGGIRGRLVREDRTPITRFEVNEEFFREPDGTFHIPVEEPGRTWLTLEAPGLARVLREVHVEPGQDTDLGDVVLKAGRRLRGRVLDAATSAPVVGVEVQAYLPLTPSVGEEDPEEQSLAHARTAADGAFELPPTESGTSFRLEASHPDYLPLSRQVGPGETTLELRVSTGARLDGTVKDREGRPVSTFLYLHPLSPAGAEAVMLEEDSGDFHATGLAPGEYTLIARETTTQQGDTVRFMPLRVKLGPGERKVIHLQELDGGATLKLRPSPLATNPTHAVTVLRYHLFAGTVLAPSTWEELEHLAETLGIPTASDTTSTFEHLPAGRYTYVLMGRNHLAPHWVIHRAEVDLPAQGVVTPDIQPTWLPLSSSDP</sequence>
<evidence type="ECO:0000313" key="4">
    <source>
        <dbReference type="Proteomes" id="UP000315369"/>
    </source>
</evidence>
<evidence type="ECO:0000256" key="2">
    <source>
        <dbReference type="SAM" id="MobiDB-lite"/>
    </source>
</evidence>
<name>A0A540WXX6_9BACT</name>
<dbReference type="PANTHER" id="PTHR23303">
    <property type="entry name" value="CARBOXYPEPTIDASE REGULATORY REGION-CONTAINING"/>
    <property type="match status" value="1"/>
</dbReference>
<reference evidence="3 4" key="1">
    <citation type="submission" date="2019-06" db="EMBL/GenBank/DDBJ databases">
        <authorList>
            <person name="Livingstone P."/>
            <person name="Whitworth D."/>
        </authorList>
    </citation>
    <scope>NUCLEOTIDE SEQUENCE [LARGE SCALE GENOMIC DNA]</scope>
    <source>
        <strain evidence="3 4">AM401</strain>
    </source>
</reference>
<organism evidence="3 4">
    <name type="scientific">Myxococcus llanfairpwllgwyngyllgogerychwyrndrobwllllantysiliogogogochensis</name>
    <dbReference type="NCBI Taxonomy" id="2590453"/>
    <lineage>
        <taxon>Bacteria</taxon>
        <taxon>Pseudomonadati</taxon>
        <taxon>Myxococcota</taxon>
        <taxon>Myxococcia</taxon>
        <taxon>Myxococcales</taxon>
        <taxon>Cystobacterineae</taxon>
        <taxon>Myxococcaceae</taxon>
        <taxon>Myxococcus</taxon>
    </lineage>
</organism>
<feature type="region of interest" description="Disordered" evidence="2">
    <location>
        <begin position="28"/>
        <end position="62"/>
    </location>
</feature>
<dbReference type="SUPFAM" id="SSF49464">
    <property type="entry name" value="Carboxypeptidase regulatory domain-like"/>
    <property type="match status" value="5"/>
</dbReference>
<dbReference type="InterPro" id="IPR008969">
    <property type="entry name" value="CarboxyPept-like_regulatory"/>
</dbReference>
<dbReference type="OrthoDB" id="5499103at2"/>
<dbReference type="Proteomes" id="UP000315369">
    <property type="component" value="Unassembled WGS sequence"/>
</dbReference>
<dbReference type="Pfam" id="PF13620">
    <property type="entry name" value="CarboxypepD_reg"/>
    <property type="match status" value="4"/>
</dbReference>
<keyword evidence="4" id="KW-1185">Reference proteome</keyword>
<dbReference type="Gene3D" id="2.60.40.1120">
    <property type="entry name" value="Carboxypeptidase-like, regulatory domain"/>
    <property type="match status" value="6"/>
</dbReference>
<dbReference type="InterPro" id="IPR051417">
    <property type="entry name" value="SDr/BOS_complex"/>
</dbReference>
<accession>A0A540WXX6</accession>
<gene>
    <name evidence="3" type="ORF">FJV41_22085</name>
</gene>
<dbReference type="EMBL" id="VIFM01000088">
    <property type="protein sequence ID" value="TQF13790.1"/>
    <property type="molecule type" value="Genomic_DNA"/>
</dbReference>
<dbReference type="RefSeq" id="WP_141644510.1">
    <property type="nucleotide sequence ID" value="NZ_VIFM01000088.1"/>
</dbReference>
<evidence type="ECO:0000313" key="3">
    <source>
        <dbReference type="EMBL" id="TQF13790.1"/>
    </source>
</evidence>
<feature type="region of interest" description="Disordered" evidence="2">
    <location>
        <begin position="82"/>
        <end position="106"/>
    </location>
</feature>
<dbReference type="PANTHER" id="PTHR23303:SF14">
    <property type="entry name" value="BOS COMPLEX SUBUNIT NOMO1-RELATED"/>
    <property type="match status" value="1"/>
</dbReference>
<keyword evidence="1" id="KW-0732">Signal</keyword>
<proteinExistence type="predicted"/>
<protein>
    <submittedName>
        <fullName evidence="3">Uncharacterized protein</fullName>
    </submittedName>
</protein>